<protein>
    <submittedName>
        <fullName evidence="2">FeS assembly SUF system protein</fullName>
    </submittedName>
</protein>
<evidence type="ECO:0000313" key="3">
    <source>
        <dbReference type="Proteomes" id="UP000254572"/>
    </source>
</evidence>
<dbReference type="SUPFAM" id="SSF117916">
    <property type="entry name" value="Fe-S cluster assembly (FSCA) domain-like"/>
    <property type="match status" value="1"/>
</dbReference>
<feature type="domain" description="MIP18 family-like" evidence="1">
    <location>
        <begin position="23"/>
        <end position="95"/>
    </location>
</feature>
<dbReference type="Pfam" id="PF01883">
    <property type="entry name" value="FeS_assembly_P"/>
    <property type="match status" value="1"/>
</dbReference>
<dbReference type="AlphaFoldDB" id="A0A381E6H7"/>
<dbReference type="InterPro" id="IPR034904">
    <property type="entry name" value="FSCA_dom_sf"/>
</dbReference>
<dbReference type="InterPro" id="IPR002744">
    <property type="entry name" value="MIP18-like"/>
</dbReference>
<dbReference type="InterPro" id="IPR052339">
    <property type="entry name" value="Fe-S_Maturation_MIP18"/>
</dbReference>
<dbReference type="Gene3D" id="3.30.300.130">
    <property type="entry name" value="Fe-S cluster assembly (FSCA)"/>
    <property type="match status" value="1"/>
</dbReference>
<organism evidence="2 3">
    <name type="scientific">Cardiobacterium valvarum</name>
    <dbReference type="NCBI Taxonomy" id="194702"/>
    <lineage>
        <taxon>Bacteria</taxon>
        <taxon>Pseudomonadati</taxon>
        <taxon>Pseudomonadota</taxon>
        <taxon>Gammaproteobacteria</taxon>
        <taxon>Cardiobacteriales</taxon>
        <taxon>Cardiobacteriaceae</taxon>
        <taxon>Cardiobacterium</taxon>
    </lineage>
</organism>
<gene>
    <name evidence="2" type="ORF">NCTC13294_01166</name>
</gene>
<dbReference type="PANTHER" id="PTHR42831:SF1">
    <property type="entry name" value="FE-S PROTEIN MATURATION AUXILIARY FACTOR YITW"/>
    <property type="match status" value="1"/>
</dbReference>
<dbReference type="PANTHER" id="PTHR42831">
    <property type="entry name" value="FE-S PROTEIN MATURATION AUXILIARY FACTOR YITW"/>
    <property type="match status" value="1"/>
</dbReference>
<evidence type="ECO:0000259" key="1">
    <source>
        <dbReference type="Pfam" id="PF01883"/>
    </source>
</evidence>
<dbReference type="Proteomes" id="UP000254572">
    <property type="component" value="Unassembled WGS sequence"/>
</dbReference>
<dbReference type="EMBL" id="UFUW01000001">
    <property type="protein sequence ID" value="SUX22092.1"/>
    <property type="molecule type" value="Genomic_DNA"/>
</dbReference>
<keyword evidence="3" id="KW-1185">Reference proteome</keyword>
<proteinExistence type="predicted"/>
<name>A0A381E6H7_9GAMM</name>
<dbReference type="RefSeq" id="WP_115611484.1">
    <property type="nucleotide sequence ID" value="NZ_JBHLZC010000001.1"/>
</dbReference>
<dbReference type="OrthoDB" id="9805360at2"/>
<sequence length="119" mass="13526">MYDPDNVPYQKDPEDPTLSPVEKDIILALKGIYDPEIPVDIYELGLIYNIEYDKKTGKTDIHMTLTAPGCPVAGVMPDWVKDGVEQVDGVEECEVHMEWDPPWGMDMMTLRAKIELNMI</sequence>
<evidence type="ECO:0000313" key="2">
    <source>
        <dbReference type="EMBL" id="SUX22092.1"/>
    </source>
</evidence>
<reference evidence="2 3" key="1">
    <citation type="submission" date="2018-06" db="EMBL/GenBank/DDBJ databases">
        <authorList>
            <consortium name="Pathogen Informatics"/>
            <person name="Doyle S."/>
        </authorList>
    </citation>
    <scope>NUCLEOTIDE SEQUENCE [LARGE SCALE GENOMIC DNA]</scope>
    <source>
        <strain evidence="2 3">NCTC13294</strain>
    </source>
</reference>
<accession>A0A381E6H7</accession>